<feature type="domain" description="PHD-type" evidence="10">
    <location>
        <begin position="207"/>
        <end position="257"/>
    </location>
</feature>
<dbReference type="PRINTS" id="PR00503">
    <property type="entry name" value="BROMODOMAIN"/>
</dbReference>
<dbReference type="InterPro" id="IPR011011">
    <property type="entry name" value="Znf_FYVE_PHD"/>
</dbReference>
<evidence type="ECO:0000256" key="3">
    <source>
        <dbReference type="ARBA" id="ARBA00022771"/>
    </source>
</evidence>
<keyword evidence="4" id="KW-0862">Zinc</keyword>
<gene>
    <name evidence="12" type="ORF">L3Y34_005320</name>
</gene>
<evidence type="ECO:0000256" key="4">
    <source>
        <dbReference type="ARBA" id="ARBA00022833"/>
    </source>
</evidence>
<feature type="compositionally biased region" description="Basic and acidic residues" evidence="8">
    <location>
        <begin position="807"/>
        <end position="836"/>
    </location>
</feature>
<dbReference type="SMART" id="SM00297">
    <property type="entry name" value="BROMO"/>
    <property type="match status" value="1"/>
</dbReference>
<keyword evidence="1" id="KW-0479">Metal-binding</keyword>
<feature type="compositionally biased region" description="Basic and acidic residues" evidence="8">
    <location>
        <begin position="700"/>
        <end position="712"/>
    </location>
</feature>
<evidence type="ECO:0000256" key="1">
    <source>
        <dbReference type="ARBA" id="ARBA00022723"/>
    </source>
</evidence>
<dbReference type="InterPro" id="IPR019786">
    <property type="entry name" value="Zinc_finger_PHD-type_CS"/>
</dbReference>
<dbReference type="AlphaFoldDB" id="A0AAE9AHF7"/>
<evidence type="ECO:0000259" key="11">
    <source>
        <dbReference type="PROSITE" id="PS51805"/>
    </source>
</evidence>
<dbReference type="Gene3D" id="1.20.920.10">
    <property type="entry name" value="Bromodomain-like"/>
    <property type="match status" value="1"/>
</dbReference>
<dbReference type="InterPro" id="IPR001965">
    <property type="entry name" value="Znf_PHD"/>
</dbReference>
<keyword evidence="2" id="KW-0677">Repeat</keyword>
<dbReference type="Gene3D" id="3.30.40.10">
    <property type="entry name" value="Zinc/RING finger domain, C3HC4 (zinc finger)"/>
    <property type="match status" value="2"/>
</dbReference>
<dbReference type="SUPFAM" id="SSF47370">
    <property type="entry name" value="Bromodomain"/>
    <property type="match status" value="1"/>
</dbReference>
<feature type="compositionally biased region" description="Polar residues" evidence="8">
    <location>
        <begin position="897"/>
        <end position="914"/>
    </location>
</feature>
<dbReference type="Pfam" id="PF13832">
    <property type="entry name" value="zf-HC5HC2H_2"/>
    <property type="match status" value="1"/>
</dbReference>
<feature type="domain" description="Bromo" evidence="9">
    <location>
        <begin position="565"/>
        <end position="618"/>
    </location>
</feature>
<dbReference type="Pfam" id="PF00439">
    <property type="entry name" value="Bromodomain"/>
    <property type="match status" value="1"/>
</dbReference>
<evidence type="ECO:0000256" key="2">
    <source>
        <dbReference type="ARBA" id="ARBA00022737"/>
    </source>
</evidence>
<dbReference type="EMBL" id="CP090894">
    <property type="protein sequence ID" value="ULT97425.1"/>
    <property type="molecule type" value="Genomic_DNA"/>
</dbReference>
<accession>A0AAE9AHF7</accession>
<proteinExistence type="predicted"/>
<sequence>MGRGRGSGGGGASSSSGGIPLSEYQNIDPLDEESLNDRTQTDQGLFDGKVVMLNYKSKASKTESMEARAKKWAAKSPEEKVSKFNKIFHPQSTKKWPPTMKEPPVESVAFFVHSTKGKFGMPLKKFPEQKYDHQRIVVKKAENPVDYSIDEHDITWLMRMNAHQASQGRTMLTVATFEHWVDRLEKNSVWKPKEHHKLRDEHGEELEDVCNICLDPDTSNCNQIVYCDRCNLTVHQDCYGIPFIPEGCLECRRCVVSPAKRVSCVLCPSRTGAFKQVDHKRWVHVLCVIWVDETHFGNTIFMENVQNVEKALHDRRALSCMLCKQHDPKHARMGACIQCSESKCTASFHVTCARNHGLIMRIVELDNGFVKRFVWCPRHRPVETEADKEQHERMLRNQKRENERMLPQISMPTLTNGIISQIQSERPFAYFREIVLFWYQKRQNRLGAPLLKTWTPPESLIIDLFKTPEGRRRGSSGVRATTTTTILLDSEELEKKKEEFEMGIQKAMEMFAAVMDEEKDKIEMSKSSLKMLELGFKTNEMYCAETLENIKRKDTVKVFEKPVQLPIYTTIIKNPISFEEMTKKAAEFKYNSITQLQADIALMLTNCSIFNKKNPYYYKYGITFKRQTTPMLEAAARAEAARSERRNDKELMTEILNGFLNANSEAGGAEDVEEDSGAPGGSGGSGGAGKRGRRRRSPGKVKDVKEEIKMEEEPPASALPSKRGRKRAIQETLDSEEAPSTSSEPSGAPDMLNAASTFFKPPQTRLFRGAGFPGIHKKFGASICETPKTSGPQKQTKMTAFLTRGVTFEDEKGGGDKDGDPKQKTKNKKDNNEKSDCQQQHILFQSITTPSNSTKLFPNSFTSILASFTGIPTIPRPVTRSSTTSTNSGDSAATSSETPKIQKSKFRISSSALQSPLPDPKRVGIRAMDSEDDDDEEEILIQPIQKTLSPEELKTEQLRCAENESKSKFAHNQLVIVEGRAAKVIDYHLAHLSDIHLEQRQSMLKKRREVLAELPSSAPIYVEFFQKSNILENFQWVPSEKVELLDLNNCAQKGKITGLKAAKEWHQKVLNGETI</sequence>
<feature type="compositionally biased region" description="Gly residues" evidence="8">
    <location>
        <begin position="678"/>
        <end position="689"/>
    </location>
</feature>
<dbReference type="PROSITE" id="PS51805">
    <property type="entry name" value="EPHD"/>
    <property type="match status" value="1"/>
</dbReference>
<feature type="region of interest" description="Disordered" evidence="8">
    <location>
        <begin position="1"/>
        <end position="43"/>
    </location>
</feature>
<evidence type="ECO:0008006" key="14">
    <source>
        <dbReference type="Google" id="ProtNLM"/>
    </source>
</evidence>
<protein>
    <recommendedName>
        <fullName evidence="14">Protein CBR-LIN-49</fullName>
    </recommendedName>
</protein>
<dbReference type="CDD" id="cd04369">
    <property type="entry name" value="Bromodomain"/>
    <property type="match status" value="1"/>
</dbReference>
<dbReference type="Pfam" id="PF10513">
    <property type="entry name" value="EPL1"/>
    <property type="match status" value="1"/>
</dbReference>
<evidence type="ECO:0000256" key="8">
    <source>
        <dbReference type="SAM" id="MobiDB-lite"/>
    </source>
</evidence>
<feature type="compositionally biased region" description="Basic residues" evidence="8">
    <location>
        <begin position="690"/>
        <end position="699"/>
    </location>
</feature>
<feature type="compositionally biased region" description="Gly residues" evidence="8">
    <location>
        <begin position="1"/>
        <end position="12"/>
    </location>
</feature>
<dbReference type="PROSITE" id="PS50016">
    <property type="entry name" value="ZF_PHD_2"/>
    <property type="match status" value="1"/>
</dbReference>
<evidence type="ECO:0000313" key="12">
    <source>
        <dbReference type="EMBL" id="ULT97425.1"/>
    </source>
</evidence>
<feature type="compositionally biased region" description="Low complexity" evidence="8">
    <location>
        <begin position="879"/>
        <end position="896"/>
    </location>
</feature>
<dbReference type="PROSITE" id="PS01359">
    <property type="entry name" value="ZF_PHD_1"/>
    <property type="match status" value="1"/>
</dbReference>
<evidence type="ECO:0000259" key="10">
    <source>
        <dbReference type="PROSITE" id="PS50016"/>
    </source>
</evidence>
<dbReference type="GO" id="GO:0008270">
    <property type="term" value="F:zinc ion binding"/>
    <property type="evidence" value="ECO:0007669"/>
    <property type="project" value="UniProtKB-KW"/>
</dbReference>
<evidence type="ECO:0000313" key="13">
    <source>
        <dbReference type="Proteomes" id="UP000827892"/>
    </source>
</evidence>
<dbReference type="InterPro" id="IPR019787">
    <property type="entry name" value="Znf_PHD-finger"/>
</dbReference>
<dbReference type="Proteomes" id="UP000827892">
    <property type="component" value="Chromosome IV"/>
</dbReference>
<keyword evidence="5 6" id="KW-0103">Bromodomain</keyword>
<dbReference type="PROSITE" id="PS50014">
    <property type="entry name" value="BROMODOMAIN_2"/>
    <property type="match status" value="1"/>
</dbReference>
<dbReference type="InterPro" id="IPR034732">
    <property type="entry name" value="EPHD"/>
</dbReference>
<dbReference type="Pfam" id="PF13831">
    <property type="entry name" value="PHD_2"/>
    <property type="match status" value="1"/>
</dbReference>
<dbReference type="CDD" id="cd15492">
    <property type="entry name" value="PHD_BRPF_JADE_like"/>
    <property type="match status" value="1"/>
</dbReference>
<name>A0AAE9AHF7_CAEBR</name>
<dbReference type="InterPro" id="IPR019542">
    <property type="entry name" value="Enhancer_polycomb-like_N"/>
</dbReference>
<evidence type="ECO:0000256" key="7">
    <source>
        <dbReference type="PROSITE-ProRule" id="PRU00146"/>
    </source>
</evidence>
<dbReference type="InterPro" id="IPR036427">
    <property type="entry name" value="Bromodomain-like_sf"/>
</dbReference>
<organism evidence="12 13">
    <name type="scientific">Caenorhabditis briggsae</name>
    <dbReference type="NCBI Taxonomy" id="6238"/>
    <lineage>
        <taxon>Eukaryota</taxon>
        <taxon>Metazoa</taxon>
        <taxon>Ecdysozoa</taxon>
        <taxon>Nematoda</taxon>
        <taxon>Chromadorea</taxon>
        <taxon>Rhabditida</taxon>
        <taxon>Rhabditina</taxon>
        <taxon>Rhabditomorpha</taxon>
        <taxon>Rhabditoidea</taxon>
        <taxon>Rhabditidae</taxon>
        <taxon>Peloderinae</taxon>
        <taxon>Caenorhabditis</taxon>
    </lineage>
</organism>
<feature type="domain" description="PHD-type" evidence="11">
    <location>
        <begin position="261"/>
        <end position="380"/>
    </location>
</feature>
<dbReference type="SUPFAM" id="SSF57903">
    <property type="entry name" value="FYVE/PHD zinc finger"/>
    <property type="match status" value="1"/>
</dbReference>
<dbReference type="SMART" id="SM00249">
    <property type="entry name" value="PHD"/>
    <property type="match status" value="2"/>
</dbReference>
<reference evidence="12 13" key="1">
    <citation type="submission" date="2022-05" db="EMBL/GenBank/DDBJ databases">
        <title>Chromosome-level reference genomes for two strains of Caenorhabditis briggsae: an improved platform for comparative genomics.</title>
        <authorList>
            <person name="Stevens L."/>
            <person name="Andersen E.C."/>
        </authorList>
    </citation>
    <scope>NUCLEOTIDE SEQUENCE [LARGE SCALE GENOMIC DNA]</scope>
    <source>
        <strain evidence="12">QX1410_ONT</strain>
        <tissue evidence="12">Whole-organism</tissue>
    </source>
</reference>
<feature type="region of interest" description="Disordered" evidence="8">
    <location>
        <begin position="666"/>
        <end position="751"/>
    </location>
</feature>
<evidence type="ECO:0000256" key="5">
    <source>
        <dbReference type="ARBA" id="ARBA00023117"/>
    </source>
</evidence>
<feature type="compositionally biased region" description="Low complexity" evidence="8">
    <location>
        <begin position="738"/>
        <end position="749"/>
    </location>
</feature>
<dbReference type="PANTHER" id="PTHR13793:SF107">
    <property type="entry name" value="BROMODOMAIN-CONTAINING PROTEIN HOMOLOG"/>
    <property type="match status" value="1"/>
</dbReference>
<dbReference type="InterPro" id="IPR001487">
    <property type="entry name" value="Bromodomain"/>
</dbReference>
<feature type="region of interest" description="Disordered" evidence="8">
    <location>
        <begin position="872"/>
        <end position="936"/>
    </location>
</feature>
<dbReference type="InterPro" id="IPR050701">
    <property type="entry name" value="Histone_Mod_Regulator"/>
</dbReference>
<dbReference type="InterPro" id="IPR013083">
    <property type="entry name" value="Znf_RING/FYVE/PHD"/>
</dbReference>
<evidence type="ECO:0000256" key="6">
    <source>
        <dbReference type="PROSITE-ProRule" id="PRU00035"/>
    </source>
</evidence>
<evidence type="ECO:0000259" key="9">
    <source>
        <dbReference type="PROSITE" id="PS50014"/>
    </source>
</evidence>
<feature type="region of interest" description="Disordered" evidence="8">
    <location>
        <begin position="805"/>
        <end position="836"/>
    </location>
</feature>
<keyword evidence="3 7" id="KW-0863">Zinc-finger</keyword>
<dbReference type="PANTHER" id="PTHR13793">
    <property type="entry name" value="PHD FINGER PROTEINS"/>
    <property type="match status" value="1"/>
</dbReference>